<evidence type="ECO:0000313" key="1">
    <source>
        <dbReference type="EMBL" id="VEU56450.1"/>
    </source>
</evidence>
<dbReference type="AlphaFoldDB" id="A0A448ZYX0"/>
<accession>A0A448ZYX0</accession>
<reference evidence="1" key="1">
    <citation type="submission" date="2019-01" db="EMBL/GenBank/DDBJ databases">
        <authorList>
            <consortium name="Pathogen Informatics"/>
        </authorList>
    </citation>
    <scope>NUCLEOTIDE SEQUENCE [LARGE SCALE GENOMIC DNA]</scope>
    <source>
        <strain evidence="1">NCTC10113</strain>
    </source>
</reference>
<geneLocation type="plasmid" evidence="1">
    <name>2</name>
</geneLocation>
<name>A0A448ZYX0_METSV</name>
<organism evidence="1">
    <name type="scientific">Metamycoplasma salivarium</name>
    <name type="common">Mycoplasma salivarium</name>
    <dbReference type="NCBI Taxonomy" id="2124"/>
    <lineage>
        <taxon>Bacteria</taxon>
        <taxon>Bacillati</taxon>
        <taxon>Mycoplasmatota</taxon>
        <taxon>Mycoplasmoidales</taxon>
        <taxon>Metamycoplasmataceae</taxon>
        <taxon>Metamycoplasma</taxon>
    </lineage>
</organism>
<dbReference type="EMBL" id="LR214939">
    <property type="protein sequence ID" value="VEU56450.1"/>
    <property type="molecule type" value="Genomic_DNA"/>
</dbReference>
<sequence>MLEIIEFSKIEIQNNMDILFDVDSNILKITYDDLSSVVFTNFDSVDNENLNKDKNSWKTKIHTFSCEYKILNDDSKEEN</sequence>
<protein>
    <submittedName>
        <fullName evidence="1">Uncharacterized protein</fullName>
    </submittedName>
</protein>
<proteinExistence type="predicted"/>
<gene>
    <name evidence="1" type="ORF">NCTC10113_01359</name>
</gene>
<keyword evidence="1" id="KW-0614">Plasmid</keyword>